<feature type="domain" description="UmuC" evidence="17">
    <location>
        <begin position="15"/>
        <end position="199"/>
    </location>
</feature>
<dbReference type="Proteomes" id="UP000194933">
    <property type="component" value="Unassembled WGS sequence"/>
</dbReference>
<dbReference type="InterPro" id="IPR050116">
    <property type="entry name" value="DNA_polymerase-Y"/>
</dbReference>
<dbReference type="GO" id="GO:0006281">
    <property type="term" value="P:DNA repair"/>
    <property type="evidence" value="ECO:0007669"/>
    <property type="project" value="UniProtKB-UniRule"/>
</dbReference>
<evidence type="ECO:0000256" key="11">
    <source>
        <dbReference type="ARBA" id="ARBA00022842"/>
    </source>
</evidence>
<dbReference type="GO" id="GO:0000287">
    <property type="term" value="F:magnesium ion binding"/>
    <property type="evidence" value="ECO:0007669"/>
    <property type="project" value="UniProtKB-UniRule"/>
</dbReference>
<keyword evidence="14 16" id="KW-0234">DNA repair</keyword>
<comment type="similarity">
    <text evidence="2 16">Belongs to the DNA polymerase type-Y family.</text>
</comment>
<dbReference type="HAMAP" id="MF_01113">
    <property type="entry name" value="DNApol_IV"/>
    <property type="match status" value="1"/>
</dbReference>
<dbReference type="GO" id="GO:0003684">
    <property type="term" value="F:damaged DNA binding"/>
    <property type="evidence" value="ECO:0007669"/>
    <property type="project" value="InterPro"/>
</dbReference>
<dbReference type="EMBL" id="NGMO01000004">
    <property type="protein sequence ID" value="OTP09630.1"/>
    <property type="molecule type" value="Genomic_DNA"/>
</dbReference>
<dbReference type="PANTHER" id="PTHR11076">
    <property type="entry name" value="DNA REPAIR POLYMERASE UMUC / TRANSFERASE FAMILY MEMBER"/>
    <property type="match status" value="1"/>
</dbReference>
<sequence>MDLQFPLHNDISRKIIHIDMDAFFASVEERDHPELRGKPLVIARHPSDTGGRGVVTTANYEARKYGIHSAMSAQKAYELCPQAVFKPGDHQKYSKISKEVREIFYRYTDLVEPVSIDEAYLDVTENKINCKSAIKIARMIQRDIWQSLHLTCSAGVSYNKFLAKLASDFQKPRGMTVVTPEEAVLFLKALPIEKFHGVGKKTVPKMHELGIFTGADLYDCTEMMLIQHFGKMGYSLYRKVRGIHDSPVNVTRERKSVGKEHTYGQPLQTEEAVLGQLRQLAEKVEGSLSRVQKHGKTVVLKVRYTDYTTVTKRVTLPEYISKKEALFYQASLIWEDILGVEKGIRLLGITVTNLDPMTYENIVLPLWETNQSD</sequence>
<evidence type="ECO:0000256" key="7">
    <source>
        <dbReference type="ARBA" id="ARBA00022695"/>
    </source>
</evidence>
<reference evidence="18 19" key="1">
    <citation type="submission" date="2017-05" db="EMBL/GenBank/DDBJ databases">
        <title>The Genome Sequence of Enterococcus sp. 10A9_DIV0425.</title>
        <authorList>
            <consortium name="The Broad Institute Genomics Platform"/>
            <consortium name="The Broad Institute Genomic Center for Infectious Diseases"/>
            <person name="Earl A."/>
            <person name="Manson A."/>
            <person name="Schwartman J."/>
            <person name="Gilmore M."/>
            <person name="Abouelleil A."/>
            <person name="Cao P."/>
            <person name="Chapman S."/>
            <person name="Cusick C."/>
            <person name="Shea T."/>
            <person name="Young S."/>
            <person name="Neafsey D."/>
            <person name="Nusbaum C."/>
            <person name="Birren B."/>
        </authorList>
    </citation>
    <scope>NUCLEOTIDE SEQUENCE [LARGE SCALE GENOMIC DNA]</scope>
    <source>
        <strain evidence="18 19">10A9_DIV0425</strain>
    </source>
</reference>
<dbReference type="SUPFAM" id="SSF56672">
    <property type="entry name" value="DNA/RNA polymerases"/>
    <property type="match status" value="1"/>
</dbReference>
<keyword evidence="8 16" id="KW-0235">DNA replication</keyword>
<evidence type="ECO:0000313" key="19">
    <source>
        <dbReference type="Proteomes" id="UP000194933"/>
    </source>
</evidence>
<dbReference type="AlphaFoldDB" id="A0A242JWP2"/>
<gene>
    <name evidence="16" type="primary">dinB</name>
    <name evidence="18" type="ORF">A5844_002410</name>
</gene>
<dbReference type="Gene3D" id="3.40.1170.60">
    <property type="match status" value="1"/>
</dbReference>
<keyword evidence="4 16" id="KW-0515">Mutator protein</keyword>
<dbReference type="InterPro" id="IPR022880">
    <property type="entry name" value="DNApol_IV"/>
</dbReference>
<organism evidence="18 19">
    <name type="scientific">Candidatus Enterococcus wittei</name>
    <dbReference type="NCBI Taxonomy" id="1987383"/>
    <lineage>
        <taxon>Bacteria</taxon>
        <taxon>Bacillati</taxon>
        <taxon>Bacillota</taxon>
        <taxon>Bacilli</taxon>
        <taxon>Lactobacillales</taxon>
        <taxon>Enterococcaceae</taxon>
        <taxon>Enterococcus</taxon>
    </lineage>
</organism>
<evidence type="ECO:0000256" key="6">
    <source>
        <dbReference type="ARBA" id="ARBA00022679"/>
    </source>
</evidence>
<dbReference type="InterPro" id="IPR036775">
    <property type="entry name" value="DNA_pol_Y-fam_lit_finger_sf"/>
</dbReference>
<dbReference type="Pfam" id="PF00817">
    <property type="entry name" value="IMS"/>
    <property type="match status" value="1"/>
</dbReference>
<evidence type="ECO:0000256" key="15">
    <source>
        <dbReference type="ARBA" id="ARBA00049244"/>
    </source>
</evidence>
<comment type="catalytic activity">
    <reaction evidence="15 16">
        <text>DNA(n) + a 2'-deoxyribonucleoside 5'-triphosphate = DNA(n+1) + diphosphate</text>
        <dbReference type="Rhea" id="RHEA:22508"/>
        <dbReference type="Rhea" id="RHEA-COMP:17339"/>
        <dbReference type="Rhea" id="RHEA-COMP:17340"/>
        <dbReference type="ChEBI" id="CHEBI:33019"/>
        <dbReference type="ChEBI" id="CHEBI:61560"/>
        <dbReference type="ChEBI" id="CHEBI:173112"/>
        <dbReference type="EC" id="2.7.7.7"/>
    </reaction>
</comment>
<dbReference type="InterPro" id="IPR001126">
    <property type="entry name" value="UmuC"/>
</dbReference>
<dbReference type="RefSeq" id="WP_086285448.1">
    <property type="nucleotide sequence ID" value="NZ_NGMO01000004.1"/>
</dbReference>
<dbReference type="CDD" id="cd03586">
    <property type="entry name" value="PolY_Pol_IV_kappa"/>
    <property type="match status" value="1"/>
</dbReference>
<dbReference type="EC" id="2.7.7.7" evidence="16"/>
<keyword evidence="9 16" id="KW-0479">Metal-binding</keyword>
<dbReference type="STRING" id="1987383.A5844_002410"/>
<dbReference type="GO" id="GO:0003887">
    <property type="term" value="F:DNA-directed DNA polymerase activity"/>
    <property type="evidence" value="ECO:0007669"/>
    <property type="project" value="UniProtKB-UniRule"/>
</dbReference>
<evidence type="ECO:0000256" key="8">
    <source>
        <dbReference type="ARBA" id="ARBA00022705"/>
    </source>
</evidence>
<dbReference type="Gene3D" id="3.30.70.270">
    <property type="match status" value="1"/>
</dbReference>
<feature type="binding site" evidence="16">
    <location>
        <position position="117"/>
    </location>
    <ligand>
        <name>Mg(2+)</name>
        <dbReference type="ChEBI" id="CHEBI:18420"/>
    </ligand>
</feature>
<dbReference type="Pfam" id="PF11798">
    <property type="entry name" value="IMS_HHH"/>
    <property type="match status" value="1"/>
</dbReference>
<evidence type="ECO:0000256" key="14">
    <source>
        <dbReference type="ARBA" id="ARBA00023204"/>
    </source>
</evidence>
<name>A0A242JWP2_9ENTE</name>
<dbReference type="FunFam" id="3.40.1170.60:FF:000001">
    <property type="entry name" value="DNA polymerase IV"/>
    <property type="match status" value="1"/>
</dbReference>
<comment type="subcellular location">
    <subcellularLocation>
        <location evidence="1 16">Cytoplasm</location>
    </subcellularLocation>
</comment>
<dbReference type="InterPro" id="IPR043128">
    <property type="entry name" value="Rev_trsase/Diguanyl_cyclase"/>
</dbReference>
<keyword evidence="19" id="KW-1185">Reference proteome</keyword>
<dbReference type="PROSITE" id="PS50173">
    <property type="entry name" value="UMUC"/>
    <property type="match status" value="1"/>
</dbReference>
<dbReference type="Gene3D" id="1.10.150.20">
    <property type="entry name" value="5' to 3' exonuclease, C-terminal subdomain"/>
    <property type="match status" value="1"/>
</dbReference>
<evidence type="ECO:0000256" key="5">
    <source>
        <dbReference type="ARBA" id="ARBA00022490"/>
    </source>
</evidence>
<dbReference type="InterPro" id="IPR024728">
    <property type="entry name" value="PolY_HhH_motif"/>
</dbReference>
<evidence type="ECO:0000256" key="3">
    <source>
        <dbReference type="ARBA" id="ARBA00011245"/>
    </source>
</evidence>
<evidence type="ECO:0000256" key="1">
    <source>
        <dbReference type="ARBA" id="ARBA00004496"/>
    </source>
</evidence>
<evidence type="ECO:0000256" key="2">
    <source>
        <dbReference type="ARBA" id="ARBA00010945"/>
    </source>
</evidence>
<feature type="active site" evidence="16">
    <location>
        <position position="118"/>
    </location>
</feature>
<dbReference type="Pfam" id="PF11799">
    <property type="entry name" value="IMS_C"/>
    <property type="match status" value="1"/>
</dbReference>
<evidence type="ECO:0000313" key="18">
    <source>
        <dbReference type="EMBL" id="OTP09630.1"/>
    </source>
</evidence>
<dbReference type="SUPFAM" id="SSF100879">
    <property type="entry name" value="Lesion bypass DNA polymerase (Y-family), little finger domain"/>
    <property type="match status" value="1"/>
</dbReference>
<keyword evidence="7 16" id="KW-0548">Nucleotidyltransferase</keyword>
<evidence type="ECO:0000256" key="16">
    <source>
        <dbReference type="HAMAP-Rule" id="MF_01113"/>
    </source>
</evidence>
<dbReference type="PANTHER" id="PTHR11076:SF33">
    <property type="entry name" value="DNA POLYMERASE KAPPA"/>
    <property type="match status" value="1"/>
</dbReference>
<evidence type="ECO:0000256" key="10">
    <source>
        <dbReference type="ARBA" id="ARBA00022763"/>
    </source>
</evidence>
<proteinExistence type="inferred from homology"/>
<dbReference type="FunFam" id="1.10.150.20:FF:000019">
    <property type="entry name" value="DNA polymerase IV"/>
    <property type="match status" value="1"/>
</dbReference>
<dbReference type="GO" id="GO:0042276">
    <property type="term" value="P:error-prone translesion synthesis"/>
    <property type="evidence" value="ECO:0007669"/>
    <property type="project" value="TreeGrafter"/>
</dbReference>
<accession>A0A242JWP2</accession>
<keyword evidence="5 16" id="KW-0963">Cytoplasm</keyword>
<keyword evidence="10 16" id="KW-0227">DNA damage</keyword>
<protein>
    <recommendedName>
        <fullName evidence="16">DNA polymerase IV</fullName>
        <shortName evidence="16">Pol IV</shortName>
        <ecNumber evidence="16">2.7.7.7</ecNumber>
    </recommendedName>
</protein>
<feature type="site" description="Substrate discrimination" evidence="16">
    <location>
        <position position="24"/>
    </location>
</feature>
<comment type="subunit">
    <text evidence="3 16">Monomer.</text>
</comment>
<dbReference type="GO" id="GO:0006261">
    <property type="term" value="P:DNA-templated DNA replication"/>
    <property type="evidence" value="ECO:0007669"/>
    <property type="project" value="UniProtKB-UniRule"/>
</dbReference>
<comment type="function">
    <text evidence="16">Poorly processive, error-prone DNA polymerase involved in untargeted mutagenesis. Copies undamaged DNA at stalled replication forks, which arise in vivo from mismatched or misaligned primer ends. These misaligned primers can be extended by PolIV. Exhibits no 3'-5' exonuclease (proofreading) activity. May be involved in translesional synthesis, in conjunction with the beta clamp from PolIII.</text>
</comment>
<keyword evidence="13 16" id="KW-0238">DNA-binding</keyword>
<dbReference type="GO" id="GO:0009432">
    <property type="term" value="P:SOS response"/>
    <property type="evidence" value="ECO:0007669"/>
    <property type="project" value="UniProtKB-ARBA"/>
</dbReference>
<keyword evidence="12 16" id="KW-0239">DNA-directed DNA polymerase</keyword>
<dbReference type="Gene3D" id="3.30.1490.100">
    <property type="entry name" value="DNA polymerase, Y-family, little finger domain"/>
    <property type="match status" value="1"/>
</dbReference>
<comment type="caution">
    <text evidence="18">The sequence shown here is derived from an EMBL/GenBank/DDBJ whole genome shotgun (WGS) entry which is preliminary data.</text>
</comment>
<evidence type="ECO:0000259" key="17">
    <source>
        <dbReference type="PROSITE" id="PS50173"/>
    </source>
</evidence>
<evidence type="ECO:0000256" key="12">
    <source>
        <dbReference type="ARBA" id="ARBA00022932"/>
    </source>
</evidence>
<dbReference type="NCBIfam" id="NF010731">
    <property type="entry name" value="PRK14133.1"/>
    <property type="match status" value="1"/>
</dbReference>
<dbReference type="InterPro" id="IPR043502">
    <property type="entry name" value="DNA/RNA_pol_sf"/>
</dbReference>
<keyword evidence="6 16" id="KW-0808">Transferase</keyword>
<dbReference type="InterPro" id="IPR017961">
    <property type="entry name" value="DNA_pol_Y-fam_little_finger"/>
</dbReference>
<comment type="cofactor">
    <cofactor evidence="16">
        <name>Mg(2+)</name>
        <dbReference type="ChEBI" id="CHEBI:18420"/>
    </cofactor>
    <text evidence="16">Binds 2 magnesium ions per subunit.</text>
</comment>
<keyword evidence="11 16" id="KW-0460">Magnesium</keyword>
<dbReference type="FunFam" id="3.30.1490.100:FF:000004">
    <property type="entry name" value="DNA polymerase IV"/>
    <property type="match status" value="1"/>
</dbReference>
<evidence type="ECO:0000256" key="13">
    <source>
        <dbReference type="ARBA" id="ARBA00023125"/>
    </source>
</evidence>
<dbReference type="NCBIfam" id="NF002677">
    <property type="entry name" value="PRK02406.1"/>
    <property type="match status" value="1"/>
</dbReference>
<dbReference type="GO" id="GO:0005829">
    <property type="term" value="C:cytosol"/>
    <property type="evidence" value="ECO:0007669"/>
    <property type="project" value="TreeGrafter"/>
</dbReference>
<feature type="binding site" evidence="16">
    <location>
        <position position="19"/>
    </location>
    <ligand>
        <name>Mg(2+)</name>
        <dbReference type="ChEBI" id="CHEBI:18420"/>
    </ligand>
</feature>
<evidence type="ECO:0000256" key="9">
    <source>
        <dbReference type="ARBA" id="ARBA00022723"/>
    </source>
</evidence>
<evidence type="ECO:0000256" key="4">
    <source>
        <dbReference type="ARBA" id="ARBA00022457"/>
    </source>
</evidence>